<dbReference type="OrthoDB" id="9812611at2"/>
<accession>A0A3N9PU47</accession>
<dbReference type="AlphaFoldDB" id="A0A3N9PU47"/>
<reference evidence="1 2" key="1">
    <citation type="submission" date="2018-11" db="EMBL/GenBank/DDBJ databases">
        <title>Genome sequence of strain 7197.</title>
        <authorList>
            <person name="Gao J."/>
            <person name="Sun J."/>
        </authorList>
    </citation>
    <scope>NUCLEOTIDE SEQUENCE [LARGE SCALE GENOMIC DNA]</scope>
    <source>
        <strain evidence="1 2">7197</strain>
    </source>
</reference>
<dbReference type="EMBL" id="RQPI01000011">
    <property type="protein sequence ID" value="RQW09932.1"/>
    <property type="molecule type" value="Genomic_DNA"/>
</dbReference>
<protein>
    <submittedName>
        <fullName evidence="1">Rha family transcriptional regulator</fullName>
    </submittedName>
</protein>
<dbReference type="RefSeq" id="WP_124696852.1">
    <property type="nucleotide sequence ID" value="NZ_JBHUFE010000041.1"/>
</dbReference>
<evidence type="ECO:0000313" key="2">
    <source>
        <dbReference type="Proteomes" id="UP000282529"/>
    </source>
</evidence>
<keyword evidence="2" id="KW-1185">Reference proteome</keyword>
<gene>
    <name evidence="1" type="ORF">EH198_17785</name>
</gene>
<dbReference type="Pfam" id="PF09669">
    <property type="entry name" value="Phage_pRha"/>
    <property type="match status" value="1"/>
</dbReference>
<sequence length="244" mass="28320">MDQLLPRAFTIDSREVAEMLNIRHADLLEKIEAYILILENGKFRSADFFIESSYTISGSSRLYKCFDVTKKGCDMVANKTTGEKGVLFTAAYVTRFEEYEKNATGTNISELSPLLQILIQTEQRQKQIEQRQDNTDRQLEIVKETFLQRDENWRGKIKGLLNGAAYRRGKAYREIRSLSYEMLEDRAHCDLARRLTNLKERLRESGATKTKIDEANRLDVIEAEPRLKEIYYTIVKELSIGTMQ</sequence>
<dbReference type="InterPro" id="IPR014054">
    <property type="entry name" value="Phage_regulatory_Rha"/>
</dbReference>
<name>A0A3N9PU47_9BACL</name>
<dbReference type="Proteomes" id="UP000282529">
    <property type="component" value="Unassembled WGS sequence"/>
</dbReference>
<evidence type="ECO:0000313" key="1">
    <source>
        <dbReference type="EMBL" id="RQW09932.1"/>
    </source>
</evidence>
<comment type="caution">
    <text evidence="1">The sequence shown here is derived from an EMBL/GenBank/DDBJ whole genome shotgun (WGS) entry which is preliminary data.</text>
</comment>
<organism evidence="1 2">
    <name type="scientific">Paenibacillus rhizophilus</name>
    <dbReference type="NCBI Taxonomy" id="1850366"/>
    <lineage>
        <taxon>Bacteria</taxon>
        <taxon>Bacillati</taxon>
        <taxon>Bacillota</taxon>
        <taxon>Bacilli</taxon>
        <taxon>Bacillales</taxon>
        <taxon>Paenibacillaceae</taxon>
        <taxon>Paenibacillus</taxon>
    </lineage>
</organism>
<proteinExistence type="predicted"/>